<proteinExistence type="predicted"/>
<comment type="caution">
    <text evidence="2">The sequence shown here is derived from an EMBL/GenBank/DDBJ whole genome shotgun (WGS) entry which is preliminary data.</text>
</comment>
<feature type="compositionally biased region" description="Low complexity" evidence="1">
    <location>
        <begin position="108"/>
        <end position="117"/>
    </location>
</feature>
<feature type="compositionally biased region" description="Basic and acidic residues" evidence="1">
    <location>
        <begin position="133"/>
        <end position="149"/>
    </location>
</feature>
<sequence>MVRVPGSSGACGFHRESTGEDVKIKMEPGIEAPAAEGSPQTREEKVSPDRESFGRGSNDKKIKEEDHASDLEEKPRPPPQVPSGTPADRTAKYDLLDENPMVKTKGISSSKNPPASAKKTKKKKTKPVRKSLKAPDSDSDHHQLTTTKEEVDDVSWQWDQLESEIQWKELNQLLSDDPVLKLLQLDLPLAFSMRTISSILDKIELLQLLLVFSRS</sequence>
<feature type="compositionally biased region" description="Basic and acidic residues" evidence="1">
    <location>
        <begin position="41"/>
        <end position="76"/>
    </location>
</feature>
<evidence type="ECO:0000313" key="2">
    <source>
        <dbReference type="EMBL" id="CAI5747153.1"/>
    </source>
</evidence>
<dbReference type="AlphaFoldDB" id="A0AAV0VFF0"/>
<name>A0AAV0VFF0_9STRA</name>
<reference evidence="2" key="1">
    <citation type="submission" date="2022-12" db="EMBL/GenBank/DDBJ databases">
        <authorList>
            <person name="Webb A."/>
        </authorList>
    </citation>
    <scope>NUCLEOTIDE SEQUENCE</scope>
    <source>
        <strain evidence="2">Pd1</strain>
    </source>
</reference>
<feature type="compositionally biased region" description="Basic residues" evidence="1">
    <location>
        <begin position="118"/>
        <end position="132"/>
    </location>
</feature>
<dbReference type="Proteomes" id="UP001162029">
    <property type="component" value="Unassembled WGS sequence"/>
</dbReference>
<feature type="compositionally biased region" description="Basic and acidic residues" evidence="1">
    <location>
        <begin position="13"/>
        <end position="28"/>
    </location>
</feature>
<organism evidence="2 3">
    <name type="scientific">Peronospora destructor</name>
    <dbReference type="NCBI Taxonomy" id="86335"/>
    <lineage>
        <taxon>Eukaryota</taxon>
        <taxon>Sar</taxon>
        <taxon>Stramenopiles</taxon>
        <taxon>Oomycota</taxon>
        <taxon>Peronosporomycetes</taxon>
        <taxon>Peronosporales</taxon>
        <taxon>Peronosporaceae</taxon>
        <taxon>Peronospora</taxon>
    </lineage>
</organism>
<gene>
    <name evidence="2" type="ORF">PDE001_LOCUS12080</name>
</gene>
<accession>A0AAV0VFF0</accession>
<evidence type="ECO:0000256" key="1">
    <source>
        <dbReference type="SAM" id="MobiDB-lite"/>
    </source>
</evidence>
<evidence type="ECO:0000313" key="3">
    <source>
        <dbReference type="Proteomes" id="UP001162029"/>
    </source>
</evidence>
<dbReference type="EMBL" id="CANTFM010002679">
    <property type="protein sequence ID" value="CAI5747153.1"/>
    <property type="molecule type" value="Genomic_DNA"/>
</dbReference>
<feature type="region of interest" description="Disordered" evidence="1">
    <location>
        <begin position="1"/>
        <end position="151"/>
    </location>
</feature>
<protein>
    <submittedName>
        <fullName evidence="2">Uncharacterized protein</fullName>
    </submittedName>
</protein>
<keyword evidence="3" id="KW-1185">Reference proteome</keyword>